<dbReference type="GeneID" id="2912319"/>
<sequence length="217" mass="24493">MNTITVASDEYREYASITTRHPYNLILNLILRYLTPNPNPCYYLYNQPRPTYNASPLQITQITMPVLKVVAKISDQFPCLTDVLYVQNITGTISSQDPKYPFEAVITSGHDVIRTTKSGQTAILDAVLVGHLKDSDKKFLMKYSGHLNFSPELVEVLTGKKTEHGPPGNVKSFGTIELDEEAKDDKESWVVGQTMVGNGRFFRDGEDLFVEYLTEFM</sequence>
<dbReference type="Gene3D" id="2.40.160.20">
    <property type="match status" value="1"/>
</dbReference>
<accession>A0A1D8NH86</accession>
<dbReference type="EMBL" id="CP017557">
    <property type="protein sequence ID" value="AOW04993.1"/>
    <property type="molecule type" value="Genomic_DNA"/>
</dbReference>
<gene>
    <name evidence="1" type="ORF">YALI1_E06406g</name>
</gene>
<name>A0A1D8NH86_YARLL</name>
<evidence type="ECO:0000313" key="2">
    <source>
        <dbReference type="Proteomes" id="UP000182444"/>
    </source>
</evidence>
<dbReference type="VEuPathDB" id="FungiDB:YALI0_E05511g"/>
<organism evidence="1 2">
    <name type="scientific">Yarrowia lipolytica</name>
    <name type="common">Candida lipolytica</name>
    <dbReference type="NCBI Taxonomy" id="4952"/>
    <lineage>
        <taxon>Eukaryota</taxon>
        <taxon>Fungi</taxon>
        <taxon>Dikarya</taxon>
        <taxon>Ascomycota</taxon>
        <taxon>Saccharomycotina</taxon>
        <taxon>Dipodascomycetes</taxon>
        <taxon>Dipodascales</taxon>
        <taxon>Dipodascales incertae sedis</taxon>
        <taxon>Yarrowia</taxon>
    </lineage>
</organism>
<dbReference type="Pfam" id="PF11578">
    <property type="entry name" value="DUF3237"/>
    <property type="match status" value="1"/>
</dbReference>
<evidence type="ECO:0000313" key="1">
    <source>
        <dbReference type="EMBL" id="AOW04993.1"/>
    </source>
</evidence>
<proteinExistence type="predicted"/>
<dbReference type="AlphaFoldDB" id="A0A1D8NH86"/>
<dbReference type="VEuPathDB" id="FungiDB:YALI1_E06406g"/>
<reference evidence="1 2" key="1">
    <citation type="journal article" date="2016" name="PLoS ONE">
        <title>Sequence Assembly of Yarrowia lipolytica Strain W29/CLIB89 Shows Transposable Element Diversity.</title>
        <authorList>
            <person name="Magnan C."/>
            <person name="Yu J."/>
            <person name="Chang I."/>
            <person name="Jahn E."/>
            <person name="Kanomata Y."/>
            <person name="Wu J."/>
            <person name="Zeller M."/>
            <person name="Oakes M."/>
            <person name="Baldi P."/>
            <person name="Sandmeyer S."/>
        </authorList>
    </citation>
    <scope>NUCLEOTIDE SEQUENCE [LARGE SCALE GENOMIC DNA]</scope>
    <source>
        <strain evidence="2">CLIB89(W29)</strain>
    </source>
</reference>
<protein>
    <submittedName>
        <fullName evidence="1">Uncharacterized protein</fullName>
    </submittedName>
</protein>
<dbReference type="RefSeq" id="XP_503588.3">
    <property type="nucleotide sequence ID" value="XM_503588.3"/>
</dbReference>
<dbReference type="Proteomes" id="UP000182444">
    <property type="component" value="Chromosome 1E"/>
</dbReference>
<dbReference type="KEGG" id="yli:2912319"/>